<name>A0AAD7LSQ6_QUISA</name>
<dbReference type="AlphaFoldDB" id="A0AAD7LSQ6"/>
<organism evidence="1 2">
    <name type="scientific">Quillaja saponaria</name>
    <name type="common">Soap bark tree</name>
    <dbReference type="NCBI Taxonomy" id="32244"/>
    <lineage>
        <taxon>Eukaryota</taxon>
        <taxon>Viridiplantae</taxon>
        <taxon>Streptophyta</taxon>
        <taxon>Embryophyta</taxon>
        <taxon>Tracheophyta</taxon>
        <taxon>Spermatophyta</taxon>
        <taxon>Magnoliopsida</taxon>
        <taxon>eudicotyledons</taxon>
        <taxon>Gunneridae</taxon>
        <taxon>Pentapetalae</taxon>
        <taxon>rosids</taxon>
        <taxon>fabids</taxon>
        <taxon>Fabales</taxon>
        <taxon>Quillajaceae</taxon>
        <taxon>Quillaja</taxon>
    </lineage>
</organism>
<keyword evidence="2" id="KW-1185">Reference proteome</keyword>
<accession>A0AAD7LSQ6</accession>
<dbReference type="Proteomes" id="UP001163823">
    <property type="component" value="Chromosome 6"/>
</dbReference>
<reference evidence="1" key="1">
    <citation type="journal article" date="2023" name="Science">
        <title>Elucidation of the pathway for biosynthesis of saponin adjuvants from the soapbark tree.</title>
        <authorList>
            <person name="Reed J."/>
            <person name="Orme A."/>
            <person name="El-Demerdash A."/>
            <person name="Owen C."/>
            <person name="Martin L.B.B."/>
            <person name="Misra R.C."/>
            <person name="Kikuchi S."/>
            <person name="Rejzek M."/>
            <person name="Martin A.C."/>
            <person name="Harkess A."/>
            <person name="Leebens-Mack J."/>
            <person name="Louveau T."/>
            <person name="Stephenson M.J."/>
            <person name="Osbourn A."/>
        </authorList>
    </citation>
    <scope>NUCLEOTIDE SEQUENCE</scope>
    <source>
        <strain evidence="1">S10</strain>
    </source>
</reference>
<gene>
    <name evidence="1" type="ORF">O6P43_013489</name>
</gene>
<dbReference type="EMBL" id="JARAOO010000006">
    <property type="protein sequence ID" value="KAJ7963548.1"/>
    <property type="molecule type" value="Genomic_DNA"/>
</dbReference>
<protein>
    <submittedName>
        <fullName evidence="1">Uncharacterized protein</fullName>
    </submittedName>
</protein>
<evidence type="ECO:0000313" key="1">
    <source>
        <dbReference type="EMBL" id="KAJ7963548.1"/>
    </source>
</evidence>
<proteinExistence type="predicted"/>
<evidence type="ECO:0000313" key="2">
    <source>
        <dbReference type="Proteomes" id="UP001163823"/>
    </source>
</evidence>
<sequence>MANPSGSSSSSSTNEINLNFDIDLLTERRVQKHILLKGEQLNYAIYTHHKEKAEFIYKELVELRHVLMPPILPLFCVKGDSSMYLAIGAEGRIFGNPEKSDFFEKDLRISTESHYISNLYKRMIWCIFSIVVLLRETKIQCSLDISHLYYSRESKTATITKFEPREPDYDLDEEKNQLYSLLKAMNDRLRPSKPITMEFTSLYGWLRTNSFTIIRFQTHQFFNTSYTICFQITLTN</sequence>
<dbReference type="KEGG" id="qsa:O6P43_013489"/>
<comment type="caution">
    <text evidence="1">The sequence shown here is derived from an EMBL/GenBank/DDBJ whole genome shotgun (WGS) entry which is preliminary data.</text>
</comment>